<dbReference type="FunFam" id="3.40.50.2020:FF:000006">
    <property type="entry name" value="Hypoxanthine phosphoribosyltransferase"/>
    <property type="match status" value="1"/>
</dbReference>
<evidence type="ECO:0000256" key="9">
    <source>
        <dbReference type="ARBA" id="ARBA00022723"/>
    </source>
</evidence>
<dbReference type="GO" id="GO:0032264">
    <property type="term" value="P:IMP salvage"/>
    <property type="evidence" value="ECO:0007669"/>
    <property type="project" value="UniProtKB-UniPathway"/>
</dbReference>
<evidence type="ECO:0000256" key="11">
    <source>
        <dbReference type="ARBA" id="ARBA00022741"/>
    </source>
</evidence>
<evidence type="ECO:0000313" key="18">
    <source>
        <dbReference type="EMBL" id="CCM62356.1"/>
    </source>
</evidence>
<dbReference type="InterPro" id="IPR050408">
    <property type="entry name" value="HGPRT"/>
</dbReference>
<evidence type="ECO:0000256" key="14">
    <source>
        <dbReference type="ARBA" id="ARBA00049402"/>
    </source>
</evidence>
<feature type="region of interest" description="Disordered" evidence="16">
    <location>
        <begin position="1"/>
        <end position="30"/>
    </location>
</feature>
<dbReference type="GO" id="GO:0006178">
    <property type="term" value="P:guanine salvage"/>
    <property type="evidence" value="ECO:0007669"/>
    <property type="project" value="TreeGrafter"/>
</dbReference>
<dbReference type="Gene3D" id="3.40.50.2020">
    <property type="match status" value="1"/>
</dbReference>
<evidence type="ECO:0000256" key="3">
    <source>
        <dbReference type="ARBA" id="ARBA00004669"/>
    </source>
</evidence>
<dbReference type="HOGENOM" id="CLU_073615_0_0_11"/>
<comment type="pathway">
    <text evidence="3 15">Purine metabolism; IMP biosynthesis via salvage pathway; IMP from hypoxanthine: step 1/1.</text>
</comment>
<sequence length="201" mass="21407">MTGTPEGNRPATSSSAAALPPPSADPNIGPTLISAEQIAERVSQLGAEITRRYADRPPLLVGVLRGSLVFLTDLMRAIDLPLTIDFIAVSSYGSATRTSGVVRLVKDLEQDLGGRDVILVEDIVDTGLTLRYLRKNLAARGPASLEVCTLLARRSVDVAAQDVTFVGFEIDDDAFVVGYGLDANQRYRNLGHIAAYVGPGQ</sequence>
<comment type="catalytic activity">
    <reaction evidence="13">
        <text>GMP + diphosphate = guanine + 5-phospho-alpha-D-ribose 1-diphosphate</text>
        <dbReference type="Rhea" id="RHEA:25424"/>
        <dbReference type="ChEBI" id="CHEBI:16235"/>
        <dbReference type="ChEBI" id="CHEBI:33019"/>
        <dbReference type="ChEBI" id="CHEBI:58017"/>
        <dbReference type="ChEBI" id="CHEBI:58115"/>
        <dbReference type="EC" id="2.4.2.8"/>
    </reaction>
    <physiologicalReaction direction="right-to-left" evidence="13">
        <dbReference type="Rhea" id="RHEA:25426"/>
    </physiologicalReaction>
</comment>
<dbReference type="eggNOG" id="COG0634">
    <property type="taxonomic scope" value="Bacteria"/>
</dbReference>
<evidence type="ECO:0000256" key="7">
    <source>
        <dbReference type="ARBA" id="ARBA00022676"/>
    </source>
</evidence>
<dbReference type="GO" id="GO:0052657">
    <property type="term" value="F:guanine phosphoribosyltransferase activity"/>
    <property type="evidence" value="ECO:0007669"/>
    <property type="project" value="RHEA"/>
</dbReference>
<dbReference type="NCBIfam" id="TIGR01203">
    <property type="entry name" value="HGPRTase"/>
    <property type="match status" value="1"/>
</dbReference>
<dbReference type="EC" id="2.4.2.8" evidence="15"/>
<accession>R4YZB8</accession>
<dbReference type="UniPathway" id="UPA00591">
    <property type="reaction ID" value="UER00648"/>
</dbReference>
<dbReference type="Proteomes" id="UP000018291">
    <property type="component" value="Unassembled WGS sequence"/>
</dbReference>
<keyword evidence="8 15" id="KW-0808">Transferase</keyword>
<reference evidence="18 19" key="1">
    <citation type="journal article" date="2013" name="ISME J.">
        <title>Metabolic model for the filamentous 'Candidatus Microthrix parvicella' based on genomic and metagenomic analyses.</title>
        <authorList>
            <person name="Jon McIlroy S."/>
            <person name="Kristiansen R."/>
            <person name="Albertsen M."/>
            <person name="Michael Karst S."/>
            <person name="Rossetti S."/>
            <person name="Lund Nielsen J."/>
            <person name="Tandoi V."/>
            <person name="James Seviour R."/>
            <person name="Nielsen P.H."/>
        </authorList>
    </citation>
    <scope>NUCLEOTIDE SEQUENCE [LARGE SCALE GENOMIC DNA]</scope>
    <source>
        <strain evidence="18 19">RN1</strain>
    </source>
</reference>
<keyword evidence="12 15" id="KW-0460">Magnesium</keyword>
<comment type="similarity">
    <text evidence="5 15">Belongs to the purine/pyrimidine phosphoribosyltransferase family.</text>
</comment>
<dbReference type="EMBL" id="CANL01000003">
    <property type="protein sequence ID" value="CCM62356.1"/>
    <property type="molecule type" value="Genomic_DNA"/>
</dbReference>
<keyword evidence="6 15" id="KW-0963">Cytoplasm</keyword>
<evidence type="ECO:0000313" key="19">
    <source>
        <dbReference type="Proteomes" id="UP000018291"/>
    </source>
</evidence>
<evidence type="ECO:0000256" key="13">
    <source>
        <dbReference type="ARBA" id="ARBA00048811"/>
    </source>
</evidence>
<dbReference type="GO" id="GO:0046100">
    <property type="term" value="P:hypoxanthine metabolic process"/>
    <property type="evidence" value="ECO:0007669"/>
    <property type="project" value="TreeGrafter"/>
</dbReference>
<evidence type="ECO:0000256" key="5">
    <source>
        <dbReference type="ARBA" id="ARBA00008391"/>
    </source>
</evidence>
<dbReference type="SUPFAM" id="SSF53271">
    <property type="entry name" value="PRTase-like"/>
    <property type="match status" value="1"/>
</dbReference>
<dbReference type="InterPro" id="IPR005904">
    <property type="entry name" value="Hxn_phspho_trans"/>
</dbReference>
<dbReference type="GO" id="GO:0000166">
    <property type="term" value="F:nucleotide binding"/>
    <property type="evidence" value="ECO:0007669"/>
    <property type="project" value="UniProtKB-KW"/>
</dbReference>
<dbReference type="InterPro" id="IPR000836">
    <property type="entry name" value="PRTase_dom"/>
</dbReference>
<dbReference type="InterPro" id="IPR029057">
    <property type="entry name" value="PRTase-like"/>
</dbReference>
<evidence type="ECO:0000256" key="10">
    <source>
        <dbReference type="ARBA" id="ARBA00022726"/>
    </source>
</evidence>
<dbReference type="GO" id="GO:0004422">
    <property type="term" value="F:hypoxanthine phosphoribosyltransferase activity"/>
    <property type="evidence" value="ECO:0007669"/>
    <property type="project" value="InterPro"/>
</dbReference>
<keyword evidence="9 15" id="KW-0479">Metal-binding</keyword>
<keyword evidence="10 15" id="KW-0660">Purine salvage</keyword>
<comment type="catalytic activity">
    <reaction evidence="14">
        <text>IMP + diphosphate = hypoxanthine + 5-phospho-alpha-D-ribose 1-diphosphate</text>
        <dbReference type="Rhea" id="RHEA:17973"/>
        <dbReference type="ChEBI" id="CHEBI:17368"/>
        <dbReference type="ChEBI" id="CHEBI:33019"/>
        <dbReference type="ChEBI" id="CHEBI:58017"/>
        <dbReference type="ChEBI" id="CHEBI:58053"/>
        <dbReference type="EC" id="2.4.2.8"/>
    </reaction>
    <physiologicalReaction direction="right-to-left" evidence="14">
        <dbReference type="Rhea" id="RHEA:17975"/>
    </physiologicalReaction>
</comment>
<comment type="caution">
    <text evidence="18">The sequence shown here is derived from an EMBL/GenBank/DDBJ whole genome shotgun (WGS) entry which is preliminary data.</text>
</comment>
<dbReference type="STRING" id="1229780.BN381_110022"/>
<evidence type="ECO:0000256" key="6">
    <source>
        <dbReference type="ARBA" id="ARBA00022490"/>
    </source>
</evidence>
<dbReference type="GO" id="GO:0006166">
    <property type="term" value="P:purine ribonucleoside salvage"/>
    <property type="evidence" value="ECO:0007669"/>
    <property type="project" value="UniProtKB-KW"/>
</dbReference>
<evidence type="ECO:0000256" key="16">
    <source>
        <dbReference type="SAM" id="MobiDB-lite"/>
    </source>
</evidence>
<dbReference type="PANTHER" id="PTHR43340:SF1">
    <property type="entry name" value="HYPOXANTHINE PHOSPHORIBOSYLTRANSFERASE"/>
    <property type="match status" value="1"/>
</dbReference>
<dbReference type="Pfam" id="PF00156">
    <property type="entry name" value="Pribosyltran"/>
    <property type="match status" value="1"/>
</dbReference>
<dbReference type="GO" id="GO:0000287">
    <property type="term" value="F:magnesium ion binding"/>
    <property type="evidence" value="ECO:0007669"/>
    <property type="project" value="TreeGrafter"/>
</dbReference>
<evidence type="ECO:0000256" key="4">
    <source>
        <dbReference type="ARBA" id="ARBA00004676"/>
    </source>
</evidence>
<evidence type="ECO:0000256" key="1">
    <source>
        <dbReference type="ARBA" id="ARBA00001946"/>
    </source>
</evidence>
<evidence type="ECO:0000256" key="2">
    <source>
        <dbReference type="ARBA" id="ARBA00004496"/>
    </source>
</evidence>
<dbReference type="GO" id="GO:0005829">
    <property type="term" value="C:cytosol"/>
    <property type="evidence" value="ECO:0007669"/>
    <property type="project" value="TreeGrafter"/>
</dbReference>
<evidence type="ECO:0000256" key="12">
    <source>
        <dbReference type="ARBA" id="ARBA00022842"/>
    </source>
</evidence>
<gene>
    <name evidence="18" type="primary">hprT</name>
    <name evidence="18" type="ORF">BN381_110022</name>
</gene>
<protein>
    <recommendedName>
        <fullName evidence="15">Hypoxanthine phosphoribosyltransferase</fullName>
        <ecNumber evidence="15">2.4.2.8</ecNumber>
    </recommendedName>
</protein>
<dbReference type="CDD" id="cd06223">
    <property type="entry name" value="PRTases_typeI"/>
    <property type="match status" value="1"/>
</dbReference>
<dbReference type="PANTHER" id="PTHR43340">
    <property type="entry name" value="HYPOXANTHINE-GUANINE PHOSPHORIBOSYLTRANSFERASE"/>
    <property type="match status" value="1"/>
</dbReference>
<comment type="subcellular location">
    <subcellularLocation>
        <location evidence="2 15">Cytoplasm</location>
    </subcellularLocation>
</comment>
<keyword evidence="7 15" id="KW-0328">Glycosyltransferase</keyword>
<comment type="cofactor">
    <cofactor evidence="1 15">
        <name>Mg(2+)</name>
        <dbReference type="ChEBI" id="CHEBI:18420"/>
    </cofactor>
</comment>
<proteinExistence type="inferred from homology"/>
<feature type="domain" description="Phosphoribosyltransferase" evidence="17">
    <location>
        <begin position="36"/>
        <end position="183"/>
    </location>
</feature>
<evidence type="ECO:0000259" key="17">
    <source>
        <dbReference type="Pfam" id="PF00156"/>
    </source>
</evidence>
<keyword evidence="19" id="KW-1185">Reference proteome</keyword>
<organism evidence="18 19">
    <name type="scientific">Candidatus Neomicrothrix parvicella RN1</name>
    <dbReference type="NCBI Taxonomy" id="1229780"/>
    <lineage>
        <taxon>Bacteria</taxon>
        <taxon>Bacillati</taxon>
        <taxon>Actinomycetota</taxon>
        <taxon>Acidimicrobiia</taxon>
        <taxon>Acidimicrobiales</taxon>
        <taxon>Microthrixaceae</taxon>
        <taxon>Candidatus Neomicrothrix</taxon>
    </lineage>
</organism>
<comment type="pathway">
    <text evidence="4">Purine metabolism; GMP biosynthesis via salvage pathway; GMP from guanine: step 1/1.</text>
</comment>
<evidence type="ECO:0000256" key="15">
    <source>
        <dbReference type="RuleBase" id="RU364099"/>
    </source>
</evidence>
<name>R4YZB8_9ACTN</name>
<dbReference type="AlphaFoldDB" id="R4YZB8"/>
<keyword evidence="11 15" id="KW-0547">Nucleotide-binding</keyword>
<evidence type="ECO:0000256" key="8">
    <source>
        <dbReference type="ARBA" id="ARBA00022679"/>
    </source>
</evidence>
<dbReference type="GO" id="GO:0032263">
    <property type="term" value="P:GMP salvage"/>
    <property type="evidence" value="ECO:0007669"/>
    <property type="project" value="TreeGrafter"/>
</dbReference>
<dbReference type="RefSeq" id="WP_012223700.1">
    <property type="nucleotide sequence ID" value="NZ_HG422565.1"/>
</dbReference>